<dbReference type="PANTHER" id="PTHR14102:SF12">
    <property type="entry name" value="CDNA SEQUENCE BC034090"/>
    <property type="match status" value="1"/>
</dbReference>
<organism evidence="3 4">
    <name type="scientific">Pelobates cultripes</name>
    <name type="common">Western spadefoot toad</name>
    <dbReference type="NCBI Taxonomy" id="61616"/>
    <lineage>
        <taxon>Eukaryota</taxon>
        <taxon>Metazoa</taxon>
        <taxon>Chordata</taxon>
        <taxon>Craniata</taxon>
        <taxon>Vertebrata</taxon>
        <taxon>Euteleostomi</taxon>
        <taxon>Amphibia</taxon>
        <taxon>Batrachia</taxon>
        <taxon>Anura</taxon>
        <taxon>Pelobatoidea</taxon>
        <taxon>Pelobatidae</taxon>
        <taxon>Pelobates</taxon>
    </lineage>
</organism>
<evidence type="ECO:0000259" key="2">
    <source>
        <dbReference type="PROSITE" id="PS50106"/>
    </source>
</evidence>
<dbReference type="GO" id="GO:0005634">
    <property type="term" value="C:nucleus"/>
    <property type="evidence" value="ECO:0007669"/>
    <property type="project" value="TreeGrafter"/>
</dbReference>
<dbReference type="InterPro" id="IPR032756">
    <property type="entry name" value="DUF4685"/>
</dbReference>
<dbReference type="Gene3D" id="2.30.42.10">
    <property type="match status" value="1"/>
</dbReference>
<feature type="region of interest" description="Disordered" evidence="1">
    <location>
        <begin position="148"/>
        <end position="170"/>
    </location>
</feature>
<feature type="region of interest" description="Disordered" evidence="1">
    <location>
        <begin position="450"/>
        <end position="481"/>
    </location>
</feature>
<dbReference type="InterPro" id="IPR001478">
    <property type="entry name" value="PDZ"/>
</dbReference>
<name>A0AAD1SVW0_PELCU</name>
<dbReference type="InterPro" id="IPR036034">
    <property type="entry name" value="PDZ_sf"/>
</dbReference>
<dbReference type="GO" id="GO:0060341">
    <property type="term" value="P:regulation of cellular localization"/>
    <property type="evidence" value="ECO:0007669"/>
    <property type="project" value="TreeGrafter"/>
</dbReference>
<accession>A0AAD1SVW0</accession>
<feature type="compositionally biased region" description="Polar residues" evidence="1">
    <location>
        <begin position="360"/>
        <end position="369"/>
    </location>
</feature>
<feature type="compositionally biased region" description="Basic and acidic residues" evidence="1">
    <location>
        <begin position="769"/>
        <end position="796"/>
    </location>
</feature>
<feature type="region of interest" description="Disordered" evidence="1">
    <location>
        <begin position="758"/>
        <end position="871"/>
    </location>
</feature>
<feature type="region of interest" description="Disordered" evidence="1">
    <location>
        <begin position="342"/>
        <end position="416"/>
    </location>
</feature>
<feature type="domain" description="PDZ" evidence="2">
    <location>
        <begin position="1065"/>
        <end position="1135"/>
    </location>
</feature>
<evidence type="ECO:0000313" key="4">
    <source>
        <dbReference type="Proteomes" id="UP001295444"/>
    </source>
</evidence>
<feature type="region of interest" description="Disordered" evidence="1">
    <location>
        <begin position="689"/>
        <end position="713"/>
    </location>
</feature>
<feature type="compositionally biased region" description="Polar residues" evidence="1">
    <location>
        <begin position="464"/>
        <end position="473"/>
    </location>
</feature>
<feature type="compositionally biased region" description="Polar residues" evidence="1">
    <location>
        <begin position="842"/>
        <end position="853"/>
    </location>
</feature>
<dbReference type="GO" id="GO:0007163">
    <property type="term" value="P:establishment or maintenance of cell polarity"/>
    <property type="evidence" value="ECO:0007669"/>
    <property type="project" value="TreeGrafter"/>
</dbReference>
<feature type="compositionally biased region" description="Polar residues" evidence="1">
    <location>
        <begin position="540"/>
        <end position="557"/>
    </location>
</feature>
<feature type="compositionally biased region" description="Polar residues" evidence="1">
    <location>
        <begin position="513"/>
        <end position="529"/>
    </location>
</feature>
<dbReference type="GO" id="GO:0016324">
    <property type="term" value="C:apical plasma membrane"/>
    <property type="evidence" value="ECO:0007669"/>
    <property type="project" value="TreeGrafter"/>
</dbReference>
<feature type="compositionally biased region" description="Basic and acidic residues" evidence="1">
    <location>
        <begin position="805"/>
        <end position="841"/>
    </location>
</feature>
<reference evidence="3" key="1">
    <citation type="submission" date="2022-03" db="EMBL/GenBank/DDBJ databases">
        <authorList>
            <person name="Alioto T."/>
            <person name="Alioto T."/>
            <person name="Gomez Garrido J."/>
        </authorList>
    </citation>
    <scope>NUCLEOTIDE SEQUENCE</scope>
</reference>
<feature type="region of interest" description="Disordered" evidence="1">
    <location>
        <begin position="58"/>
        <end position="89"/>
    </location>
</feature>
<feature type="region of interest" description="Disordered" evidence="1">
    <location>
        <begin position="497"/>
        <end position="597"/>
    </location>
</feature>
<dbReference type="PROSITE" id="PS50106">
    <property type="entry name" value="PDZ"/>
    <property type="match status" value="1"/>
</dbReference>
<evidence type="ECO:0000313" key="3">
    <source>
        <dbReference type="EMBL" id="CAH2311392.1"/>
    </source>
</evidence>
<protein>
    <submittedName>
        <fullName evidence="3">Tyrosine- phosphatase non-receptor type 7</fullName>
    </submittedName>
</protein>
<dbReference type="Pfam" id="PF00595">
    <property type="entry name" value="PDZ"/>
    <property type="match status" value="1"/>
</dbReference>
<proteinExistence type="predicted"/>
<dbReference type="Proteomes" id="UP001295444">
    <property type="component" value="Chromosome 08"/>
</dbReference>
<dbReference type="GO" id="GO:0005938">
    <property type="term" value="C:cell cortex"/>
    <property type="evidence" value="ECO:0007669"/>
    <property type="project" value="TreeGrafter"/>
</dbReference>
<dbReference type="Pfam" id="PF15737">
    <property type="entry name" value="DUF4685"/>
    <property type="match status" value="1"/>
</dbReference>
<evidence type="ECO:0000256" key="1">
    <source>
        <dbReference type="SAM" id="MobiDB-lite"/>
    </source>
</evidence>
<dbReference type="EMBL" id="OW240919">
    <property type="protein sequence ID" value="CAH2311392.1"/>
    <property type="molecule type" value="Genomic_DNA"/>
</dbReference>
<dbReference type="InterPro" id="IPR051741">
    <property type="entry name" value="PAR6_homolog"/>
</dbReference>
<sequence length="1153" mass="127612">MDVLVLNLHYFQGPNTWRQREEPGILSCFLCHSGFPWILAKMAAEVNMRECLAQIDKEKRRTSRVNKSPRKGRSSSGGSGSIEDVGKSGVAQTEVVAKTSVLQGKIKALKEKHKELKTKECSKEEGDLAEDVLVVPQLRTYLTEDALENSSPGRSVNTGQENLGSEKDWGDCRIDGAEHKYSGHLAMSFSDMNLNTNEMSSQIWPEDRLPSSFQEKLGPSQYTNNLSLAERVERNRQDLRSKFIKSTRYDVAALHGDGDDQIHLSNDPWIFLGNVDGDSGVSLPVSESCRELSVRHEQAKQLLHRARMKAKGASPLRASHCVISHPNSQPPLRRTPCISCTTTDGGSLSDSSSSDYCSWQRGSRGSSPSHVRFQDESEWDAEERYRERQQQSPQTLCVNTTPPVKRHSNGHGSWTQNPVPSVNEQCGACGSYLNGSGVSHIAGGTCHGSTPRNVQLGPRITQEGPLSSITGTRPSPHWILPSQPWRIHSELIRETHIGGDSTADSSGEEEGSRCQSKNSPSCTIRQNFRNKPHNLLPKPGTTTYSSNPEIETSSNVPGSKLPSESKPSLQKSIIDPRAKHYPPPINPNSKAKIPESNLETQSIPRACQLDAVIKSRNQPVPLNVNTKTAMRTVELRKELNPDIGTGDILLNLEIREGTKKLSLTDGKPQAASTVPCMKQIIPPLDVDSVEGSRSFSGHVPVPPAGRAPMTVPSRNTRFTMRPEETVPREACLVEMHNKNNVKHNPLPKSLRKNVDALGDDQLVSQTGTKTKDSKTRESSHKSRKQVDNEKSNSVKEHRIHNRNHVPTERTEREQTHITKRQSDRERPQIIREQADVKDDTNRTMIGSSRQQQISDRHHTTREEKCTESRGTVKQHCVNNTNKGDDIFQSTSQDDFTHEKQLVHEPGNERGPNVPVMPLNPLPSPVKKSDIRSGMRKLFSTFGLTSRPRLDRFQSSSLEQISHAAVHNGDGDGDGESEMGSVAVKPSRIKKSPSLQSLKLMSPFHLPRKSSSVQNLLGKSDRSISYVTGDGNTAPRRALSVEDIGSPDMPRAVGRVSEVYPDGTRLLELQRPPQGSFGFTISSGNGRPDSGIYVQEMIDANTAKLYSGLLRVGDEILELNSTKVSTLGHARLNEIMGREPILSLRVLHQRRTKC</sequence>
<keyword evidence="4" id="KW-1185">Reference proteome</keyword>
<dbReference type="AlphaFoldDB" id="A0AAD1SVW0"/>
<feature type="compositionally biased region" description="Low complexity" evidence="1">
    <location>
        <begin position="342"/>
        <end position="358"/>
    </location>
</feature>
<dbReference type="SMART" id="SM00228">
    <property type="entry name" value="PDZ"/>
    <property type="match status" value="1"/>
</dbReference>
<feature type="region of interest" description="Disordered" evidence="1">
    <location>
        <begin position="903"/>
        <end position="929"/>
    </location>
</feature>
<feature type="compositionally biased region" description="Polar residues" evidence="1">
    <location>
        <begin position="390"/>
        <end position="402"/>
    </location>
</feature>
<dbReference type="GO" id="GO:0007098">
    <property type="term" value="P:centrosome cycle"/>
    <property type="evidence" value="ECO:0007669"/>
    <property type="project" value="TreeGrafter"/>
</dbReference>
<feature type="compositionally biased region" description="Polar residues" evidence="1">
    <location>
        <begin position="148"/>
        <end position="163"/>
    </location>
</feature>
<gene>
    <name evidence="3" type="ORF">PECUL_23A019883</name>
</gene>
<dbReference type="SUPFAM" id="SSF50156">
    <property type="entry name" value="PDZ domain-like"/>
    <property type="match status" value="1"/>
</dbReference>
<feature type="compositionally biased region" description="Basic residues" evidence="1">
    <location>
        <begin position="60"/>
        <end position="73"/>
    </location>
</feature>
<dbReference type="PANTHER" id="PTHR14102">
    <property type="entry name" value="PAR-6-RELATED"/>
    <property type="match status" value="1"/>
</dbReference>
<feature type="compositionally biased region" description="Basic and acidic residues" evidence="1">
    <location>
        <begin position="854"/>
        <end position="867"/>
    </location>
</feature>